<keyword evidence="5" id="KW-0521">NADP</keyword>
<dbReference type="PANTHER" id="PTHR43098:SF3">
    <property type="entry name" value="L-ORNITHINE N(5)-MONOOXYGENASE-RELATED"/>
    <property type="match status" value="1"/>
</dbReference>
<evidence type="ECO:0000256" key="6">
    <source>
        <dbReference type="ARBA" id="ARBA00023002"/>
    </source>
</evidence>
<dbReference type="Proteomes" id="UP001201980">
    <property type="component" value="Unassembled WGS sequence"/>
</dbReference>
<dbReference type="Gene3D" id="3.50.50.60">
    <property type="entry name" value="FAD/NAD(P)-binding domain"/>
    <property type="match status" value="2"/>
</dbReference>
<evidence type="ECO:0000313" key="8">
    <source>
        <dbReference type="EMBL" id="KAJ2904426.1"/>
    </source>
</evidence>
<reference evidence="8" key="1">
    <citation type="submission" date="2022-07" db="EMBL/GenBank/DDBJ databases">
        <title>Draft genome sequence of Zalerion maritima ATCC 34329, a (micro)plastics degrading marine fungus.</title>
        <authorList>
            <person name="Paco A."/>
            <person name="Goncalves M.F.M."/>
            <person name="Rocha-Santos T.A.P."/>
            <person name="Alves A."/>
        </authorList>
    </citation>
    <scope>NUCLEOTIDE SEQUENCE</scope>
    <source>
        <strain evidence="8">ATCC 34329</strain>
    </source>
</reference>
<keyword evidence="6" id="KW-0560">Oxidoreductase</keyword>
<dbReference type="GO" id="GO:0004499">
    <property type="term" value="F:N,N-dimethylaniline monooxygenase activity"/>
    <property type="evidence" value="ECO:0007669"/>
    <property type="project" value="InterPro"/>
</dbReference>
<dbReference type="Pfam" id="PF00743">
    <property type="entry name" value="FMO-like"/>
    <property type="match status" value="1"/>
</dbReference>
<dbReference type="SUPFAM" id="SSF51905">
    <property type="entry name" value="FAD/NAD(P)-binding domain"/>
    <property type="match status" value="2"/>
</dbReference>
<dbReference type="AlphaFoldDB" id="A0AAD5WW99"/>
<evidence type="ECO:0000256" key="7">
    <source>
        <dbReference type="ARBA" id="ARBA00023033"/>
    </source>
</evidence>
<comment type="similarity">
    <text evidence="2">Belongs to the FAD-binding monooxygenase family.</text>
</comment>
<dbReference type="EMBL" id="JAKWBI020000054">
    <property type="protein sequence ID" value="KAJ2904426.1"/>
    <property type="molecule type" value="Genomic_DNA"/>
</dbReference>
<dbReference type="GO" id="GO:0008233">
    <property type="term" value="F:peptidase activity"/>
    <property type="evidence" value="ECO:0007669"/>
    <property type="project" value="UniProtKB-KW"/>
</dbReference>
<comment type="caution">
    <text evidence="8">The sequence shown here is derived from an EMBL/GenBank/DDBJ whole genome shotgun (WGS) entry which is preliminary data.</text>
</comment>
<dbReference type="GO" id="GO:0006508">
    <property type="term" value="P:proteolysis"/>
    <property type="evidence" value="ECO:0007669"/>
    <property type="project" value="UniProtKB-KW"/>
</dbReference>
<sequence length="568" mass="64649">MTPLVTENKKLNKRLETELTDYSISHRNGESGPYADNITADALIVGAGFGGVFVLKTLRDLGLKATILEAGSDLGGTWRWNCYPGANVDSEVPEYEYSWPEVYNTWNWPNNYPNYENLRDYFDHVDKVMHIKKDCAFNTVVVGAQFDVDEGVWNVQIADGRKATSKYLIVCAGFAAKRYIPDWKGIETFKGVVHHSSFWPDEEVPVEGKRCAVIGTGATGVQVTQAWGPKCGSLKVFQRTPNLAIPMQKRDLGAEEQQRGKMWYPQLMEYREECFGGFLYTFKERNTFDDTPEQRRAFYEELYRKGGFRFWLANYKDYLFDAAANREAYNFWVERTRARIGDSRLRDLLAPRDMPHFFGVKRPCLEQTYYEQFNRENVDLVDIKNNAIVEFSEKGIKLQDGTELEFDVICIATGFDIVSGGMTSMGLRNVQGASLRDEWKAQANTYLGVTISGYPNMFHTYGTHGPTLLSNGPTTTEIQGRWIADCIAKLEREKIRYFNPTPDATRKWKQHINELSDKSLFPTTKSTYMGGSLPGKAFEQVNFAGGMAAYKKEIREALDTWAGFELVG</sequence>
<keyword evidence="4" id="KW-0274">FAD</keyword>
<keyword evidence="7" id="KW-0503">Monooxygenase</keyword>
<keyword evidence="8" id="KW-0645">Protease</keyword>
<keyword evidence="3" id="KW-0285">Flavoprotein</keyword>
<evidence type="ECO:0000256" key="1">
    <source>
        <dbReference type="ARBA" id="ARBA00001974"/>
    </source>
</evidence>
<dbReference type="InterPro" id="IPR036188">
    <property type="entry name" value="FAD/NAD-bd_sf"/>
</dbReference>
<evidence type="ECO:0000256" key="5">
    <source>
        <dbReference type="ARBA" id="ARBA00022857"/>
    </source>
</evidence>
<evidence type="ECO:0000256" key="2">
    <source>
        <dbReference type="ARBA" id="ARBA00010139"/>
    </source>
</evidence>
<evidence type="ECO:0000313" key="9">
    <source>
        <dbReference type="Proteomes" id="UP001201980"/>
    </source>
</evidence>
<dbReference type="GO" id="GO:0050660">
    <property type="term" value="F:flavin adenine dinucleotide binding"/>
    <property type="evidence" value="ECO:0007669"/>
    <property type="project" value="InterPro"/>
</dbReference>
<proteinExistence type="inferred from homology"/>
<organism evidence="8 9">
    <name type="scientific">Zalerion maritima</name>
    <dbReference type="NCBI Taxonomy" id="339359"/>
    <lineage>
        <taxon>Eukaryota</taxon>
        <taxon>Fungi</taxon>
        <taxon>Dikarya</taxon>
        <taxon>Ascomycota</taxon>
        <taxon>Pezizomycotina</taxon>
        <taxon>Sordariomycetes</taxon>
        <taxon>Lulworthiomycetidae</taxon>
        <taxon>Lulworthiales</taxon>
        <taxon>Lulworthiaceae</taxon>
        <taxon>Zalerion</taxon>
    </lineage>
</organism>
<dbReference type="InterPro" id="IPR020946">
    <property type="entry name" value="Flavin_mOase-like"/>
</dbReference>
<dbReference type="PANTHER" id="PTHR43098">
    <property type="entry name" value="L-ORNITHINE N(5)-MONOOXYGENASE-RELATED"/>
    <property type="match status" value="1"/>
</dbReference>
<evidence type="ECO:0000256" key="3">
    <source>
        <dbReference type="ARBA" id="ARBA00022630"/>
    </source>
</evidence>
<dbReference type="GO" id="GO:0050661">
    <property type="term" value="F:NADP binding"/>
    <property type="evidence" value="ECO:0007669"/>
    <property type="project" value="InterPro"/>
</dbReference>
<name>A0AAD5WW99_9PEZI</name>
<keyword evidence="8" id="KW-0378">Hydrolase</keyword>
<gene>
    <name evidence="8" type="ORF">MKZ38_008099</name>
</gene>
<dbReference type="InterPro" id="IPR050775">
    <property type="entry name" value="FAD-binding_Monooxygenases"/>
</dbReference>
<keyword evidence="9" id="KW-1185">Reference proteome</keyword>
<accession>A0AAD5WW99</accession>
<comment type="cofactor">
    <cofactor evidence="1">
        <name>FAD</name>
        <dbReference type="ChEBI" id="CHEBI:57692"/>
    </cofactor>
</comment>
<evidence type="ECO:0000256" key="4">
    <source>
        <dbReference type="ARBA" id="ARBA00022827"/>
    </source>
</evidence>
<protein>
    <submittedName>
        <fullName evidence="8">HK97 family phage prohead protease</fullName>
    </submittedName>
</protein>